<dbReference type="EMBL" id="JBHUDJ010000009">
    <property type="protein sequence ID" value="MFD1588164.1"/>
    <property type="molecule type" value="Genomic_DNA"/>
</dbReference>
<protein>
    <submittedName>
        <fullName evidence="2">Uncharacterized protein</fullName>
    </submittedName>
</protein>
<organism evidence="2 3">
    <name type="scientific">Halorientalis brevis</name>
    <dbReference type="NCBI Taxonomy" id="1126241"/>
    <lineage>
        <taxon>Archaea</taxon>
        <taxon>Methanobacteriati</taxon>
        <taxon>Methanobacteriota</taxon>
        <taxon>Stenosarchaea group</taxon>
        <taxon>Halobacteria</taxon>
        <taxon>Halobacteriales</taxon>
        <taxon>Haloarculaceae</taxon>
        <taxon>Halorientalis</taxon>
    </lineage>
</organism>
<dbReference type="RefSeq" id="WP_247381689.1">
    <property type="nucleotide sequence ID" value="NZ_JALLGV010000011.1"/>
</dbReference>
<name>A0ABD6CE69_9EURY</name>
<gene>
    <name evidence="2" type="ORF">ACFR9U_14370</name>
</gene>
<dbReference type="Proteomes" id="UP001597119">
    <property type="component" value="Unassembled WGS sequence"/>
</dbReference>
<dbReference type="InterPro" id="IPR036280">
    <property type="entry name" value="Multihaem_cyt_sf"/>
</dbReference>
<dbReference type="AlphaFoldDB" id="A0ABD6CE69"/>
<sequence>MDDRDDPMEPRGVVYDDLQRDSTSSRGNYPDDMSADRRTCPSCSRTVPPHQTQCEFCAEHGIRSPNAAQGSPADDEWSFGRVVLSIVPADTEYMAQALGAAAFSLAATTDLAPGCRDAEVKPVGAFETAPAEHLTAGWGDLVDSVETDTDTGHRLLDTASEQTDWTAEQPLAHLFTEDGTAIMSRSEVRDLREEISAADEQFWVVPGVVKRYDSTLPVIPDAPTRQLQCRECHGDTEHRFTGRSTTRDSGWPVWVCTECHQPRFGREPDGTQFASVSDPFGNLDHWTPADTHQRVLTAYFERHGHYPWETPVGNED</sequence>
<feature type="region of interest" description="Disordered" evidence="1">
    <location>
        <begin position="1"/>
        <end position="45"/>
    </location>
</feature>
<dbReference type="SUPFAM" id="SSF48695">
    <property type="entry name" value="Multiheme cytochromes"/>
    <property type="match status" value="1"/>
</dbReference>
<accession>A0ABD6CE69</accession>
<keyword evidence="3" id="KW-1185">Reference proteome</keyword>
<evidence type="ECO:0000313" key="3">
    <source>
        <dbReference type="Proteomes" id="UP001597119"/>
    </source>
</evidence>
<reference evidence="2 3" key="1">
    <citation type="journal article" date="2019" name="Int. J. Syst. Evol. Microbiol.">
        <title>The Global Catalogue of Microorganisms (GCM) 10K type strain sequencing project: providing services to taxonomists for standard genome sequencing and annotation.</title>
        <authorList>
            <consortium name="The Broad Institute Genomics Platform"/>
            <consortium name="The Broad Institute Genome Sequencing Center for Infectious Disease"/>
            <person name="Wu L."/>
            <person name="Ma J."/>
        </authorList>
    </citation>
    <scope>NUCLEOTIDE SEQUENCE [LARGE SCALE GENOMIC DNA]</scope>
    <source>
        <strain evidence="2 3">CGMCC 1.12125</strain>
    </source>
</reference>
<comment type="caution">
    <text evidence="2">The sequence shown here is derived from an EMBL/GenBank/DDBJ whole genome shotgun (WGS) entry which is preliminary data.</text>
</comment>
<proteinExistence type="predicted"/>
<evidence type="ECO:0000313" key="2">
    <source>
        <dbReference type="EMBL" id="MFD1588164.1"/>
    </source>
</evidence>
<evidence type="ECO:0000256" key="1">
    <source>
        <dbReference type="SAM" id="MobiDB-lite"/>
    </source>
</evidence>